<dbReference type="PANTHER" id="PTHR34071">
    <property type="entry name" value="5-NITROIMIDAZOLE ANTIBIOTICS RESISTANCE PROTEIN, NIMA-FAMILY-RELATED PROTEIN-RELATED"/>
    <property type="match status" value="1"/>
</dbReference>
<proteinExistence type="predicted"/>
<dbReference type="HOGENOM" id="CLU_067890_1_0_6"/>
<dbReference type="Proteomes" id="UP000030901">
    <property type="component" value="Chromosome"/>
</dbReference>
<protein>
    <submittedName>
        <fullName evidence="1">Putative flavin-nucleotide-binding protein</fullName>
    </submittedName>
</protein>
<dbReference type="InterPro" id="IPR024747">
    <property type="entry name" value="Pyridox_Oxase-rel"/>
</dbReference>
<organism evidence="1 2">
    <name type="scientific">Frischella perrara</name>
    <dbReference type="NCBI Taxonomy" id="1267021"/>
    <lineage>
        <taxon>Bacteria</taxon>
        <taxon>Pseudomonadati</taxon>
        <taxon>Pseudomonadota</taxon>
        <taxon>Gammaproteobacteria</taxon>
        <taxon>Orbales</taxon>
        <taxon>Orbaceae</taxon>
        <taxon>Frischella</taxon>
    </lineage>
</organism>
<accession>A0A0A7RYW3</accession>
<dbReference type="AlphaFoldDB" id="A0A0A7RYW3"/>
<keyword evidence="2" id="KW-1185">Reference proteome</keyword>
<evidence type="ECO:0000313" key="1">
    <source>
        <dbReference type="EMBL" id="AJA44479.1"/>
    </source>
</evidence>
<gene>
    <name evidence="1" type="ORF">FPB0191_00649</name>
</gene>
<dbReference type="Pfam" id="PF12900">
    <property type="entry name" value="Pyridox_ox_2"/>
    <property type="match status" value="1"/>
</dbReference>
<dbReference type="Gene3D" id="2.30.110.10">
    <property type="entry name" value="Electron Transport, Fmn-binding Protein, Chain A"/>
    <property type="match status" value="1"/>
</dbReference>
<dbReference type="InterPro" id="IPR012349">
    <property type="entry name" value="Split_barrel_FMN-bd"/>
</dbReference>
<reference evidence="1 2" key="1">
    <citation type="journal article" date="2014" name="Appl. Environ. Microbiol.">
        <title>Gut symbionts from distinct hosts exhibit genotoxic activity via divergent colibactin biosynthetic pathways.</title>
        <authorList>
            <person name="Engel P."/>
            <person name="Vizcaino M.I."/>
            <person name="Crawford J.M."/>
        </authorList>
    </citation>
    <scope>NUCLEOTIDE SEQUENCE [LARGE SCALE GENOMIC DNA]</scope>
    <source>
        <strain evidence="1 2">PEB0191</strain>
    </source>
</reference>
<dbReference type="EMBL" id="CP009056">
    <property type="protein sequence ID" value="AJA44479.1"/>
    <property type="molecule type" value="Genomic_DNA"/>
</dbReference>
<evidence type="ECO:0000313" key="2">
    <source>
        <dbReference type="Proteomes" id="UP000030901"/>
    </source>
</evidence>
<dbReference type="KEGG" id="fpp:FPB0191_00649"/>
<dbReference type="OrthoDB" id="9794935at2"/>
<name>A0A0A7RYW3_FRIPE</name>
<sequence length="156" mass="17735">MRRKDKEITDLKEVIDILDHSDVIRLAMNNGDFPYIVPVNFCYELTPNNQIIFYIHGAKAGTKVELLRQNPLLSFELDTGHQLITNEKACKYSFDYASIIGNGYATFIKEPTAKIAACKIMMNKFAPNKTFTFTEGDVKPIVVIKIEVQAYTAKKH</sequence>
<dbReference type="PANTHER" id="PTHR34071:SF2">
    <property type="entry name" value="FLAVIN-NUCLEOTIDE-BINDING PROTEIN"/>
    <property type="match status" value="1"/>
</dbReference>
<dbReference type="SUPFAM" id="SSF50475">
    <property type="entry name" value="FMN-binding split barrel"/>
    <property type="match status" value="1"/>
</dbReference>
<dbReference type="RefSeq" id="WP_052236723.1">
    <property type="nucleotide sequence ID" value="NZ_CP009056.1"/>
</dbReference>